<accession>A0A9P8C3S7</accession>
<reference evidence="2" key="1">
    <citation type="journal article" date="2021" name="IMA Fungus">
        <title>Genomic characterization of three marine fungi, including Emericellopsis atlantica sp. nov. with signatures of a generalist lifestyle and marine biomass degradation.</title>
        <authorList>
            <person name="Hagestad O.C."/>
            <person name="Hou L."/>
            <person name="Andersen J.H."/>
            <person name="Hansen E.H."/>
            <person name="Altermark B."/>
            <person name="Li C."/>
            <person name="Kuhnert E."/>
            <person name="Cox R.J."/>
            <person name="Crous P.W."/>
            <person name="Spatafora J.W."/>
            <person name="Lail K."/>
            <person name="Amirebrahimi M."/>
            <person name="Lipzen A."/>
            <person name="Pangilinan J."/>
            <person name="Andreopoulos W."/>
            <person name="Hayes R.D."/>
            <person name="Ng V."/>
            <person name="Grigoriev I.V."/>
            <person name="Jackson S.A."/>
            <person name="Sutton T.D.S."/>
            <person name="Dobson A.D.W."/>
            <person name="Rama T."/>
        </authorList>
    </citation>
    <scope>NUCLEOTIDE SEQUENCE</scope>
    <source>
        <strain evidence="2">TRa018bII</strain>
    </source>
</reference>
<feature type="region of interest" description="Disordered" evidence="1">
    <location>
        <begin position="1"/>
        <end position="24"/>
    </location>
</feature>
<proteinExistence type="predicted"/>
<evidence type="ECO:0000313" key="3">
    <source>
        <dbReference type="Proteomes" id="UP000824998"/>
    </source>
</evidence>
<evidence type="ECO:0000256" key="1">
    <source>
        <dbReference type="SAM" id="MobiDB-lite"/>
    </source>
</evidence>
<name>A0A9P8C3S7_9HELO</name>
<protein>
    <submittedName>
        <fullName evidence="2">Uncharacterized protein</fullName>
    </submittedName>
</protein>
<comment type="caution">
    <text evidence="2">The sequence shown here is derived from an EMBL/GenBank/DDBJ whole genome shotgun (WGS) entry which is preliminary data.</text>
</comment>
<evidence type="ECO:0000313" key="2">
    <source>
        <dbReference type="EMBL" id="KAG9232903.1"/>
    </source>
</evidence>
<keyword evidence="3" id="KW-1185">Reference proteome</keyword>
<organism evidence="2 3">
    <name type="scientific">Amylocarpus encephaloides</name>
    <dbReference type="NCBI Taxonomy" id="45428"/>
    <lineage>
        <taxon>Eukaryota</taxon>
        <taxon>Fungi</taxon>
        <taxon>Dikarya</taxon>
        <taxon>Ascomycota</taxon>
        <taxon>Pezizomycotina</taxon>
        <taxon>Leotiomycetes</taxon>
        <taxon>Helotiales</taxon>
        <taxon>Helotiales incertae sedis</taxon>
        <taxon>Amylocarpus</taxon>
    </lineage>
</organism>
<gene>
    <name evidence="2" type="ORF">BJ875DRAFT_442711</name>
</gene>
<sequence length="333" mass="38017">MARASSRPHSSVSRPSDDHTVCSAEDGELGNGWNGWRFQPHPSRAVINVHWPTGSQGFGSKTSPGLARLTDHVDCLDGRHAVRRYRRYEKEVKNTSNVCSHYSPHHGMIGYFFPRKVHHGRRDEVELDNGRLRSQTSSHINLPMAFEAVAMAMAMAMAVAMVMGDDGCGRACKYSFDTGTARFRFPRIIEWNQINQLGPPTLRYPVIQPSTRRGRLEVHQSSPFIANGLYRMRRGLYRMRRGLYRMRRWIAKLRSRQCTVRSILDFCLTAHDSRGSRMGPCPGTEHRCQLGIWGPASELSTSYRMRVVDPSTLEQTLTSERDDKAREVTKRER</sequence>
<feature type="compositionally biased region" description="Low complexity" evidence="1">
    <location>
        <begin position="1"/>
        <end position="14"/>
    </location>
</feature>
<dbReference type="AlphaFoldDB" id="A0A9P8C3S7"/>
<dbReference type="EMBL" id="MU251524">
    <property type="protein sequence ID" value="KAG9232903.1"/>
    <property type="molecule type" value="Genomic_DNA"/>
</dbReference>
<dbReference type="Proteomes" id="UP000824998">
    <property type="component" value="Unassembled WGS sequence"/>
</dbReference>